<gene>
    <name evidence="1" type="ORF">AG4045_014014</name>
</gene>
<evidence type="ECO:0000313" key="2">
    <source>
        <dbReference type="Proteomes" id="UP000593563"/>
    </source>
</evidence>
<protein>
    <submittedName>
        <fullName evidence="1">Uncharacterized protein</fullName>
    </submittedName>
</protein>
<name>A0A6L5B7Q2_APIGR</name>
<dbReference type="EMBL" id="WRXP01004841">
    <property type="protein sequence ID" value="KAF1001343.1"/>
    <property type="molecule type" value="Genomic_DNA"/>
</dbReference>
<accession>A0A6L5B7Q2</accession>
<dbReference type="AlphaFoldDB" id="A0A6L5B7Q2"/>
<sequence>MEWSGVVIEKFIKVLTAADTNLDEMEPPYSFKNKCGLFRRYQNFLFSNGKKTEGVYNHESGKFRSLSKICSIVGLENFGKFNVLLFSYEEIGVTTISVFDDHFVEVFLPGTPLSPGDVLVLECSNSSLKHLCVEVIKNHGE</sequence>
<proteinExistence type="predicted"/>
<organism evidence="1 2">
    <name type="scientific">Apium graveolens</name>
    <name type="common">Celery</name>
    <dbReference type="NCBI Taxonomy" id="4045"/>
    <lineage>
        <taxon>Eukaryota</taxon>
        <taxon>Viridiplantae</taxon>
        <taxon>Streptophyta</taxon>
        <taxon>Embryophyta</taxon>
        <taxon>Tracheophyta</taxon>
        <taxon>Spermatophyta</taxon>
        <taxon>Magnoliopsida</taxon>
        <taxon>eudicotyledons</taxon>
        <taxon>Gunneridae</taxon>
        <taxon>Pentapetalae</taxon>
        <taxon>asterids</taxon>
        <taxon>campanulids</taxon>
        <taxon>Apiales</taxon>
        <taxon>Apiaceae</taxon>
        <taxon>Apioideae</taxon>
        <taxon>apioid superclade</taxon>
        <taxon>Apieae</taxon>
        <taxon>Apium</taxon>
    </lineage>
</organism>
<reference evidence="1" key="1">
    <citation type="submission" date="2020-01" db="EMBL/GenBank/DDBJ databases">
        <title>The Celery Genome Sequence Reveals Sequential Paleo-tetraploidization, Resistance Gene Elimination, Karyotype Evolution, and Functional Innovation in Apiales.</title>
        <authorList>
            <person name="Song X."/>
        </authorList>
    </citation>
    <scope>NUCLEOTIDE SEQUENCE</scope>
    <source>
        <tissue evidence="1">Leaf</tissue>
    </source>
</reference>
<dbReference type="Proteomes" id="UP000593563">
    <property type="component" value="Unassembled WGS sequence"/>
</dbReference>
<keyword evidence="2" id="KW-1185">Reference proteome</keyword>
<evidence type="ECO:0000313" key="1">
    <source>
        <dbReference type="EMBL" id="KAF1001343.1"/>
    </source>
</evidence>
<comment type="caution">
    <text evidence="1">The sequence shown here is derived from an EMBL/GenBank/DDBJ whole genome shotgun (WGS) entry which is preliminary data.</text>
</comment>